<protein>
    <submittedName>
        <fullName evidence="1">Uncharacterized protein</fullName>
    </submittedName>
</protein>
<organism evidence="1 2">
    <name type="scientific">Paralysiella testudinis</name>
    <dbReference type="NCBI Taxonomy" id="2809020"/>
    <lineage>
        <taxon>Bacteria</taxon>
        <taxon>Pseudomonadati</taxon>
        <taxon>Pseudomonadota</taxon>
        <taxon>Betaproteobacteria</taxon>
        <taxon>Neisseriales</taxon>
        <taxon>Neisseriaceae</taxon>
        <taxon>Paralysiella</taxon>
    </lineage>
</organism>
<dbReference type="RefSeq" id="WP_230337917.1">
    <property type="nucleotide sequence ID" value="NZ_CP069798.1"/>
</dbReference>
<keyword evidence="2" id="KW-1185">Reference proteome</keyword>
<sequence>MPTTREEAFEALFSMRPAKVFLDSYRMKILPENLDFYFGPPDEFFIEPEAQELYTGNYLIPILDDGNFDLIIFLDPATREIIEMDIESPYEYRTVFKSWQQYLASLMMRIREGVDEDERVIRMAHLIGFEYLEELFSHFTQTAKLQSDAWQEAQDRFIADIPA</sequence>
<proteinExistence type="predicted"/>
<evidence type="ECO:0000313" key="1">
    <source>
        <dbReference type="EMBL" id="QRQ80635.1"/>
    </source>
</evidence>
<gene>
    <name evidence="1" type="ORF">JQU52_07585</name>
</gene>
<dbReference type="EMBL" id="CP069798">
    <property type="protein sequence ID" value="QRQ80635.1"/>
    <property type="molecule type" value="Genomic_DNA"/>
</dbReference>
<dbReference type="AlphaFoldDB" id="A0A892ZBI6"/>
<reference evidence="1" key="1">
    <citation type="submission" date="2021-02" db="EMBL/GenBank/DDBJ databases">
        <title>Neisseriaceae sp. 26B isolated from the cloaca of a Common Toad-headed Turtle (Mesoclemmys nasuta).</title>
        <authorList>
            <person name="Spergser J."/>
            <person name="Busse H.-J."/>
        </authorList>
    </citation>
    <scope>NUCLEOTIDE SEQUENCE</scope>
    <source>
        <strain evidence="1">26B</strain>
    </source>
</reference>
<dbReference type="Proteomes" id="UP000653156">
    <property type="component" value="Chromosome"/>
</dbReference>
<dbReference type="KEGG" id="ptes:JQU52_07585"/>
<name>A0A892ZBI6_9NEIS</name>
<evidence type="ECO:0000313" key="2">
    <source>
        <dbReference type="Proteomes" id="UP000653156"/>
    </source>
</evidence>
<accession>A0A892ZBI6</accession>